<proteinExistence type="predicted"/>
<dbReference type="AlphaFoldDB" id="A0A813D7P3"/>
<protein>
    <submittedName>
        <fullName evidence="1">Uncharacterized protein</fullName>
    </submittedName>
</protein>
<dbReference type="Gene3D" id="3.40.50.150">
    <property type="entry name" value="Vaccinia Virus protein VP39"/>
    <property type="match status" value="1"/>
</dbReference>
<sequence length="108" mass="11522">IVASTGAAAAAVEAFSKLGTRPAPRVVPGGGERAFQRRGRATRVVVQAEEKPSTLVTDWNNAKKAAELEVNYCSKEVVVQRAEIAAFLRLRPGERVLDVGCGPGFLME</sequence>
<comment type="caution">
    <text evidence="1">The sequence shown here is derived from an EMBL/GenBank/DDBJ whole genome shotgun (WGS) entry which is preliminary data.</text>
</comment>
<dbReference type="InterPro" id="IPR029063">
    <property type="entry name" value="SAM-dependent_MTases_sf"/>
</dbReference>
<name>A0A813D7P3_POLGL</name>
<dbReference type="Proteomes" id="UP000654075">
    <property type="component" value="Unassembled WGS sequence"/>
</dbReference>
<evidence type="ECO:0000313" key="1">
    <source>
        <dbReference type="EMBL" id="CAE8582742.1"/>
    </source>
</evidence>
<organism evidence="1 2">
    <name type="scientific">Polarella glacialis</name>
    <name type="common">Dinoflagellate</name>
    <dbReference type="NCBI Taxonomy" id="89957"/>
    <lineage>
        <taxon>Eukaryota</taxon>
        <taxon>Sar</taxon>
        <taxon>Alveolata</taxon>
        <taxon>Dinophyceae</taxon>
        <taxon>Suessiales</taxon>
        <taxon>Suessiaceae</taxon>
        <taxon>Polarella</taxon>
    </lineage>
</organism>
<feature type="non-terminal residue" evidence="1">
    <location>
        <position position="108"/>
    </location>
</feature>
<keyword evidence="2" id="KW-1185">Reference proteome</keyword>
<accession>A0A813D7P3</accession>
<dbReference type="SUPFAM" id="SSF53335">
    <property type="entry name" value="S-adenosyl-L-methionine-dependent methyltransferases"/>
    <property type="match status" value="1"/>
</dbReference>
<evidence type="ECO:0000313" key="2">
    <source>
        <dbReference type="Proteomes" id="UP000654075"/>
    </source>
</evidence>
<gene>
    <name evidence="1" type="ORF">PGLA1383_LOCUS1734</name>
</gene>
<feature type="non-terminal residue" evidence="1">
    <location>
        <position position="1"/>
    </location>
</feature>
<dbReference type="EMBL" id="CAJNNV010000474">
    <property type="protein sequence ID" value="CAE8582742.1"/>
    <property type="molecule type" value="Genomic_DNA"/>
</dbReference>
<reference evidence="1" key="1">
    <citation type="submission" date="2021-02" db="EMBL/GenBank/DDBJ databases">
        <authorList>
            <person name="Dougan E. K."/>
            <person name="Rhodes N."/>
            <person name="Thang M."/>
            <person name="Chan C."/>
        </authorList>
    </citation>
    <scope>NUCLEOTIDE SEQUENCE</scope>
</reference>